<name>A0A4U5M5H2_STECR</name>
<dbReference type="EMBL" id="AZBU02000009">
    <property type="protein sequence ID" value="TKR64084.1"/>
    <property type="molecule type" value="Genomic_DNA"/>
</dbReference>
<dbReference type="AlphaFoldDB" id="A0A4U5M5H2"/>
<evidence type="ECO:0000313" key="3">
    <source>
        <dbReference type="Proteomes" id="UP000298663"/>
    </source>
</evidence>
<protein>
    <submittedName>
        <fullName evidence="2">Uncharacterized protein</fullName>
    </submittedName>
</protein>
<dbReference type="Proteomes" id="UP000298663">
    <property type="component" value="Unassembled WGS sequence"/>
</dbReference>
<feature type="region of interest" description="Disordered" evidence="1">
    <location>
        <begin position="62"/>
        <end position="122"/>
    </location>
</feature>
<comment type="caution">
    <text evidence="2">The sequence shown here is derived from an EMBL/GenBank/DDBJ whole genome shotgun (WGS) entry which is preliminary data.</text>
</comment>
<sequence>MSEDKKWHEFKLISPASKEPLIFMVTPENQVRVGSEIVEIVKIACTIFTELKAVLDRSQPIQTVEATSTSCRSSSPRSTRPARRSRNCGKERQSRCQALMKAASSSGSGTAYTAAPSRIRTP</sequence>
<feature type="compositionally biased region" description="Low complexity" evidence="1">
    <location>
        <begin position="102"/>
        <end position="122"/>
    </location>
</feature>
<keyword evidence="3" id="KW-1185">Reference proteome</keyword>
<organism evidence="2 3">
    <name type="scientific">Steinernema carpocapsae</name>
    <name type="common">Entomopathogenic nematode</name>
    <dbReference type="NCBI Taxonomy" id="34508"/>
    <lineage>
        <taxon>Eukaryota</taxon>
        <taxon>Metazoa</taxon>
        <taxon>Ecdysozoa</taxon>
        <taxon>Nematoda</taxon>
        <taxon>Chromadorea</taxon>
        <taxon>Rhabditida</taxon>
        <taxon>Tylenchina</taxon>
        <taxon>Panagrolaimomorpha</taxon>
        <taxon>Strongyloidoidea</taxon>
        <taxon>Steinernematidae</taxon>
        <taxon>Steinernema</taxon>
    </lineage>
</organism>
<reference evidence="2 3" key="2">
    <citation type="journal article" date="2019" name="G3 (Bethesda)">
        <title>Hybrid Assembly of the Genome of the Entomopathogenic Nematode Steinernema carpocapsae Identifies the X-Chromosome.</title>
        <authorList>
            <person name="Serra L."/>
            <person name="Macchietto M."/>
            <person name="Macias-Munoz A."/>
            <person name="McGill C.J."/>
            <person name="Rodriguez I.M."/>
            <person name="Rodriguez B."/>
            <person name="Murad R."/>
            <person name="Mortazavi A."/>
        </authorList>
    </citation>
    <scope>NUCLEOTIDE SEQUENCE [LARGE SCALE GENOMIC DNA]</scope>
    <source>
        <strain evidence="2 3">ALL</strain>
    </source>
</reference>
<evidence type="ECO:0000256" key="1">
    <source>
        <dbReference type="SAM" id="MobiDB-lite"/>
    </source>
</evidence>
<accession>A0A4U5M5H2</accession>
<proteinExistence type="predicted"/>
<evidence type="ECO:0000313" key="2">
    <source>
        <dbReference type="EMBL" id="TKR64084.1"/>
    </source>
</evidence>
<gene>
    <name evidence="2" type="ORF">L596_024677</name>
</gene>
<feature type="compositionally biased region" description="Low complexity" evidence="1">
    <location>
        <begin position="66"/>
        <end position="79"/>
    </location>
</feature>
<reference evidence="2 3" key="1">
    <citation type="journal article" date="2015" name="Genome Biol.">
        <title>Comparative genomics of Steinernema reveals deeply conserved gene regulatory networks.</title>
        <authorList>
            <person name="Dillman A.R."/>
            <person name="Macchietto M."/>
            <person name="Porter C.F."/>
            <person name="Rogers A."/>
            <person name="Williams B."/>
            <person name="Antoshechkin I."/>
            <person name="Lee M.M."/>
            <person name="Goodwin Z."/>
            <person name="Lu X."/>
            <person name="Lewis E.E."/>
            <person name="Goodrich-Blair H."/>
            <person name="Stock S.P."/>
            <person name="Adams B.J."/>
            <person name="Sternberg P.W."/>
            <person name="Mortazavi A."/>
        </authorList>
    </citation>
    <scope>NUCLEOTIDE SEQUENCE [LARGE SCALE GENOMIC DNA]</scope>
    <source>
        <strain evidence="2 3">ALL</strain>
    </source>
</reference>